<dbReference type="EMBL" id="JADBEG010000001">
    <property type="protein sequence ID" value="MBE1496453.1"/>
    <property type="molecule type" value="Genomic_DNA"/>
</dbReference>
<dbReference type="RefSeq" id="WP_086855831.1">
    <property type="nucleotide sequence ID" value="NZ_JADBEG010000001.1"/>
</dbReference>
<sequence>MERVRCCIAGGGPAGVMLGLLLVRAGIEVVVLEKHHDFLRDFRGDTVHPSTLRLLDELGLGERFAALPRGLLTKARLRVEDEAVVVADFGGLRGPHAHIAMVPQADFLELLAGAEPGMSLRMDCEVTGLLREGGRVTGVRYRDDRGEVRELAADLTVGCDGRWSAVRRAAGLRMREFAVPMDVWQVRVPKGPEPGPDGAVFIRMAGGQAAATMDRGDYYQTAYLIPKGRDAELRRRGLAEFRTRLGALMGWDAGRLAAIRSWADVHHLDVRMGRLRRWYGDGVLCIGDAAHPMSPTGGVGVNLAIQDAVATATLLAAPLRQGRVPTAKLAAIQRRRALPTAAVQQSQRGEQAMLLAPCLNGTLRRLPAPLRLIGRTPLLQRFAGFLGGVGFRPEHAPAFARRPSTVDGSNR</sequence>
<reference evidence="3 4" key="1">
    <citation type="submission" date="2020-10" db="EMBL/GenBank/DDBJ databases">
        <title>Sequencing the genomes of 1000 actinobacteria strains.</title>
        <authorList>
            <person name="Klenk H.-P."/>
        </authorList>
    </citation>
    <scope>NUCLEOTIDE SEQUENCE [LARGE SCALE GENOMIC DNA]</scope>
    <source>
        <strain evidence="3 4">DSM 44653</strain>
    </source>
</reference>
<keyword evidence="4" id="KW-1185">Reference proteome</keyword>
<dbReference type="SUPFAM" id="SSF51905">
    <property type="entry name" value="FAD/NAD(P)-binding domain"/>
    <property type="match status" value="1"/>
</dbReference>
<dbReference type="PRINTS" id="PR00420">
    <property type="entry name" value="RNGMNOXGNASE"/>
</dbReference>
<dbReference type="Proteomes" id="UP000631670">
    <property type="component" value="Unassembled WGS sequence"/>
</dbReference>
<organism evidence="3 4">
    <name type="scientific">Amycolatopsis lexingtonensis</name>
    <dbReference type="NCBI Taxonomy" id="218822"/>
    <lineage>
        <taxon>Bacteria</taxon>
        <taxon>Bacillati</taxon>
        <taxon>Actinomycetota</taxon>
        <taxon>Actinomycetes</taxon>
        <taxon>Pseudonocardiales</taxon>
        <taxon>Pseudonocardiaceae</taxon>
        <taxon>Amycolatopsis</taxon>
    </lineage>
</organism>
<dbReference type="InterPro" id="IPR002938">
    <property type="entry name" value="FAD-bd"/>
</dbReference>
<evidence type="ECO:0000313" key="3">
    <source>
        <dbReference type="EMBL" id="MBE1496453.1"/>
    </source>
</evidence>
<proteinExistence type="predicted"/>
<name>A0ABR9HZU0_9PSEU</name>
<comment type="caution">
    <text evidence="3">The sequence shown here is derived from an EMBL/GenBank/DDBJ whole genome shotgun (WGS) entry which is preliminary data.</text>
</comment>
<accession>A0ABR9HZU0</accession>
<evidence type="ECO:0000256" key="1">
    <source>
        <dbReference type="ARBA" id="ARBA00023002"/>
    </source>
</evidence>
<dbReference type="NCBIfam" id="NF004833">
    <property type="entry name" value="PRK06185.1-1"/>
    <property type="match status" value="1"/>
</dbReference>
<dbReference type="InterPro" id="IPR050631">
    <property type="entry name" value="PheA/TfdB_FAD_monoxygenase"/>
</dbReference>
<keyword evidence="1" id="KW-0560">Oxidoreductase</keyword>
<evidence type="ECO:0000259" key="2">
    <source>
        <dbReference type="Pfam" id="PF01494"/>
    </source>
</evidence>
<gene>
    <name evidence="3" type="ORF">H4696_003553</name>
</gene>
<dbReference type="InterPro" id="IPR036188">
    <property type="entry name" value="FAD/NAD-bd_sf"/>
</dbReference>
<dbReference type="PANTHER" id="PTHR43476">
    <property type="entry name" value="3-(3-HYDROXY-PHENYL)PROPIONATE/3-HYDROXYCINNAMIC ACID HYDROXYLASE"/>
    <property type="match status" value="1"/>
</dbReference>
<feature type="domain" description="FAD-binding" evidence="2">
    <location>
        <begin position="4"/>
        <end position="346"/>
    </location>
</feature>
<protein>
    <submittedName>
        <fullName evidence="3">2-polyprenyl-6-methoxyphenol hydroxylase-like FAD-dependent oxidoreductase</fullName>
    </submittedName>
</protein>
<dbReference type="PANTHER" id="PTHR43476:SF5">
    <property type="entry name" value="FAD-DEPENDENT MONOOXYGENASE"/>
    <property type="match status" value="1"/>
</dbReference>
<dbReference type="Gene3D" id="3.50.50.60">
    <property type="entry name" value="FAD/NAD(P)-binding domain"/>
    <property type="match status" value="2"/>
</dbReference>
<evidence type="ECO:0000313" key="4">
    <source>
        <dbReference type="Proteomes" id="UP000631670"/>
    </source>
</evidence>
<dbReference type="Pfam" id="PF01494">
    <property type="entry name" value="FAD_binding_3"/>
    <property type="match status" value="1"/>
</dbReference>